<evidence type="ECO:0000313" key="14">
    <source>
        <dbReference type="Proteomes" id="UP000267187"/>
    </source>
</evidence>
<feature type="binding site" evidence="8 11">
    <location>
        <position position="70"/>
    </location>
    <ligand>
        <name>Mg(2+)</name>
        <dbReference type="ChEBI" id="CHEBI:18420"/>
    </ligand>
</feature>
<evidence type="ECO:0000256" key="10">
    <source>
        <dbReference type="PIRSR" id="PIRSR000388-2"/>
    </source>
</evidence>
<dbReference type="UniPathway" id="UPA00028">
    <property type="reaction ID" value="UER00003"/>
</dbReference>
<dbReference type="PIRSF" id="PIRSF000388">
    <property type="entry name" value="Pantoate_hydroxy_MeTrfase"/>
    <property type="match status" value="1"/>
</dbReference>
<dbReference type="InterPro" id="IPR040442">
    <property type="entry name" value="Pyrv_kinase-like_dom_sf"/>
</dbReference>
<evidence type="ECO:0000256" key="11">
    <source>
        <dbReference type="PIRSR" id="PIRSR000388-3"/>
    </source>
</evidence>
<comment type="cofactor">
    <cofactor evidence="8 11">
        <name>Mg(2+)</name>
        <dbReference type="ChEBI" id="CHEBI:18420"/>
    </cofactor>
    <text evidence="8 11">Binds 1 Mg(2+) ion per subunit.</text>
</comment>
<keyword evidence="14" id="KW-1185">Reference proteome</keyword>
<dbReference type="PANTHER" id="PTHR20881">
    <property type="entry name" value="3-METHYL-2-OXOBUTANOATE HYDROXYMETHYLTRANSFERASE"/>
    <property type="match status" value="1"/>
</dbReference>
<dbReference type="PANTHER" id="PTHR20881:SF0">
    <property type="entry name" value="3-METHYL-2-OXOBUTANOATE HYDROXYMETHYLTRANSFERASE"/>
    <property type="match status" value="1"/>
</dbReference>
<evidence type="ECO:0000256" key="2">
    <source>
        <dbReference type="ARBA" id="ARBA00008676"/>
    </source>
</evidence>
<dbReference type="GO" id="GO:0008168">
    <property type="term" value="F:methyltransferase activity"/>
    <property type="evidence" value="ECO:0007669"/>
    <property type="project" value="UniProtKB-KW"/>
</dbReference>
<dbReference type="GO" id="GO:0015940">
    <property type="term" value="P:pantothenate biosynthetic process"/>
    <property type="evidence" value="ECO:0007669"/>
    <property type="project" value="UniProtKB-UniRule"/>
</dbReference>
<sequence>MFAGEPTWPPLLQPNTDGDLTPRDAMNKVTIQTLQKLKLERQKFAVVAAYDASFSTLLAEAGVDVILVGDSLGMTVQGHNTTVPVTIDDVCYHTHAVKRGNDTSLIIGDLPFMTYSSPQDALLNSTKLMQAGAHMVKLEGGRWLAEAIKALSDCGIPVCAHLGLTPQSVNKLGGYKVQGRDADSAQAMIEDAMALEAAGADLMVLECVPSVLAKRISEQLSIPVIGIGAGSDTDAQVLVIYDMLGISTKSPKFSKNYLQYNPSIPAALADYVDEVKRGAFPSLEHSFE</sequence>
<keyword evidence="8" id="KW-0963">Cytoplasm</keyword>
<keyword evidence="6 8" id="KW-0479">Metal-binding</keyword>
<evidence type="ECO:0000313" key="13">
    <source>
        <dbReference type="EMBL" id="RMA80087.1"/>
    </source>
</evidence>
<evidence type="ECO:0000256" key="12">
    <source>
        <dbReference type="SAM" id="MobiDB-lite"/>
    </source>
</evidence>
<reference evidence="13 14" key="1">
    <citation type="submission" date="2018-10" db="EMBL/GenBank/DDBJ databases">
        <title>Genomic Encyclopedia of Type Strains, Phase IV (KMG-IV): sequencing the most valuable type-strain genomes for metagenomic binning, comparative biology and taxonomic classification.</title>
        <authorList>
            <person name="Goeker M."/>
        </authorList>
    </citation>
    <scope>NUCLEOTIDE SEQUENCE [LARGE SCALE GENOMIC DNA]</scope>
    <source>
        <strain evidence="13 14">DSM 25080</strain>
    </source>
</reference>
<evidence type="ECO:0000256" key="8">
    <source>
        <dbReference type="HAMAP-Rule" id="MF_00156"/>
    </source>
</evidence>
<dbReference type="Gene3D" id="3.20.20.60">
    <property type="entry name" value="Phosphoenolpyruvate-binding domains"/>
    <property type="match status" value="1"/>
</dbReference>
<keyword evidence="4 8" id="KW-0566">Pantothenate biosynthesis</keyword>
<dbReference type="InterPro" id="IPR015813">
    <property type="entry name" value="Pyrv/PenolPyrv_kinase-like_dom"/>
</dbReference>
<protein>
    <recommendedName>
        <fullName evidence="8">3-methyl-2-oxobutanoate hydroxymethyltransferase</fullName>
        <ecNumber evidence="8">2.1.2.11</ecNumber>
    </recommendedName>
    <alternativeName>
        <fullName evidence="8">Ketopantoate hydroxymethyltransferase</fullName>
        <shortName evidence="8">KPHMT</shortName>
    </alternativeName>
</protein>
<feature type="binding site" evidence="8 11">
    <location>
        <position position="109"/>
    </location>
    <ligand>
        <name>Mg(2+)</name>
        <dbReference type="ChEBI" id="CHEBI:18420"/>
    </ligand>
</feature>
<dbReference type="GO" id="GO:0005737">
    <property type="term" value="C:cytoplasm"/>
    <property type="evidence" value="ECO:0007669"/>
    <property type="project" value="UniProtKB-SubCell"/>
</dbReference>
<keyword evidence="8 11" id="KW-0460">Magnesium</keyword>
<gene>
    <name evidence="8" type="primary">panB</name>
    <name evidence="13" type="ORF">DFR27_1443</name>
</gene>
<evidence type="ECO:0000256" key="1">
    <source>
        <dbReference type="ARBA" id="ARBA00005033"/>
    </source>
</evidence>
<keyword evidence="5 8" id="KW-0808">Transferase</keyword>
<dbReference type="GO" id="GO:0000287">
    <property type="term" value="F:magnesium ion binding"/>
    <property type="evidence" value="ECO:0007669"/>
    <property type="project" value="TreeGrafter"/>
</dbReference>
<organism evidence="13 14">
    <name type="scientific">Umboniibacter marinipuniceus</name>
    <dbReference type="NCBI Taxonomy" id="569599"/>
    <lineage>
        <taxon>Bacteria</taxon>
        <taxon>Pseudomonadati</taxon>
        <taxon>Pseudomonadota</taxon>
        <taxon>Gammaproteobacteria</taxon>
        <taxon>Cellvibrionales</taxon>
        <taxon>Cellvibrionaceae</taxon>
        <taxon>Umboniibacter</taxon>
    </lineage>
</organism>
<evidence type="ECO:0000256" key="9">
    <source>
        <dbReference type="PIRSR" id="PIRSR000388-1"/>
    </source>
</evidence>
<feature type="binding site" evidence="8 10">
    <location>
        <position position="109"/>
    </location>
    <ligand>
        <name>3-methyl-2-oxobutanoate</name>
        <dbReference type="ChEBI" id="CHEBI:11851"/>
    </ligand>
</feature>
<comment type="pathway">
    <text evidence="1 8">Cofactor biosynthesis; (R)-pantothenate biosynthesis; (R)-pantoate from 3-methyl-2-oxobutanoate: step 1/2.</text>
</comment>
<comment type="subcellular location">
    <subcellularLocation>
        <location evidence="8">Cytoplasm</location>
    </subcellularLocation>
</comment>
<dbReference type="EC" id="2.1.2.11" evidence="8"/>
<dbReference type="CDD" id="cd06557">
    <property type="entry name" value="KPHMT-like"/>
    <property type="match status" value="1"/>
</dbReference>
<feature type="binding site" evidence="8 10">
    <location>
        <begin position="70"/>
        <end position="71"/>
    </location>
    <ligand>
        <name>3-methyl-2-oxobutanoate</name>
        <dbReference type="ChEBI" id="CHEBI:11851"/>
    </ligand>
</feature>
<name>A0A3M0A668_9GAMM</name>
<comment type="similarity">
    <text evidence="2 8">Belongs to the PanB family.</text>
</comment>
<comment type="caution">
    <text evidence="13">The sequence shown here is derived from an EMBL/GenBank/DDBJ whole genome shotgun (WGS) entry which is preliminary data.</text>
</comment>
<evidence type="ECO:0000256" key="6">
    <source>
        <dbReference type="ARBA" id="ARBA00022723"/>
    </source>
</evidence>
<dbReference type="AlphaFoldDB" id="A0A3M0A668"/>
<keyword evidence="13" id="KW-0489">Methyltransferase</keyword>
<comment type="function">
    <text evidence="7 8">Catalyzes the reversible reaction in which hydroxymethyl group from 5,10-methylenetetrahydrofolate is transferred onto alpha-ketoisovalerate to form ketopantoate.</text>
</comment>
<dbReference type="Proteomes" id="UP000267187">
    <property type="component" value="Unassembled WGS sequence"/>
</dbReference>
<dbReference type="InterPro" id="IPR003700">
    <property type="entry name" value="Pantoate_hydroxy_MeTrfase"/>
</dbReference>
<dbReference type="GO" id="GO:0003864">
    <property type="term" value="F:3-methyl-2-oxobutanoate hydroxymethyltransferase activity"/>
    <property type="evidence" value="ECO:0007669"/>
    <property type="project" value="UniProtKB-UniRule"/>
</dbReference>
<dbReference type="NCBIfam" id="NF001452">
    <property type="entry name" value="PRK00311.1"/>
    <property type="match status" value="1"/>
</dbReference>
<feature type="binding site" evidence="8 10">
    <location>
        <position position="137"/>
    </location>
    <ligand>
        <name>3-methyl-2-oxobutanoate</name>
        <dbReference type="ChEBI" id="CHEBI:11851"/>
    </ligand>
</feature>
<evidence type="ECO:0000256" key="5">
    <source>
        <dbReference type="ARBA" id="ARBA00022679"/>
    </source>
</evidence>
<accession>A0A3M0A668</accession>
<feature type="region of interest" description="Disordered" evidence="12">
    <location>
        <begin position="1"/>
        <end position="23"/>
    </location>
</feature>
<dbReference type="FunFam" id="3.20.20.60:FF:000003">
    <property type="entry name" value="3-methyl-2-oxobutanoate hydroxymethyltransferase"/>
    <property type="match status" value="1"/>
</dbReference>
<dbReference type="HAMAP" id="MF_00156">
    <property type="entry name" value="PanB"/>
    <property type="match status" value="1"/>
</dbReference>
<dbReference type="EMBL" id="REFJ01000003">
    <property type="protein sequence ID" value="RMA80087.1"/>
    <property type="molecule type" value="Genomic_DNA"/>
</dbReference>
<dbReference type="GO" id="GO:0032259">
    <property type="term" value="P:methylation"/>
    <property type="evidence" value="ECO:0007669"/>
    <property type="project" value="UniProtKB-KW"/>
</dbReference>
<dbReference type="Pfam" id="PF02548">
    <property type="entry name" value="Pantoate_transf"/>
    <property type="match status" value="1"/>
</dbReference>
<evidence type="ECO:0000256" key="7">
    <source>
        <dbReference type="ARBA" id="ARBA00056497"/>
    </source>
</evidence>
<evidence type="ECO:0000256" key="4">
    <source>
        <dbReference type="ARBA" id="ARBA00022655"/>
    </source>
</evidence>
<evidence type="ECO:0000256" key="3">
    <source>
        <dbReference type="ARBA" id="ARBA00011424"/>
    </source>
</evidence>
<dbReference type="SUPFAM" id="SSF51621">
    <property type="entry name" value="Phosphoenolpyruvate/pyruvate domain"/>
    <property type="match status" value="1"/>
</dbReference>
<feature type="active site" description="Proton acceptor" evidence="8 9">
    <location>
        <position position="206"/>
    </location>
</feature>
<comment type="catalytic activity">
    <reaction evidence="8">
        <text>(6R)-5,10-methylene-5,6,7,8-tetrahydrofolate + 3-methyl-2-oxobutanoate + H2O = 2-dehydropantoate + (6S)-5,6,7,8-tetrahydrofolate</text>
        <dbReference type="Rhea" id="RHEA:11824"/>
        <dbReference type="ChEBI" id="CHEBI:11561"/>
        <dbReference type="ChEBI" id="CHEBI:11851"/>
        <dbReference type="ChEBI" id="CHEBI:15377"/>
        <dbReference type="ChEBI" id="CHEBI:15636"/>
        <dbReference type="ChEBI" id="CHEBI:57453"/>
        <dbReference type="EC" id="2.1.2.11"/>
    </reaction>
</comment>
<feature type="binding site" evidence="8 11">
    <location>
        <position position="139"/>
    </location>
    <ligand>
        <name>Mg(2+)</name>
        <dbReference type="ChEBI" id="CHEBI:18420"/>
    </ligand>
</feature>
<proteinExistence type="inferred from homology"/>
<dbReference type="NCBIfam" id="TIGR00222">
    <property type="entry name" value="panB"/>
    <property type="match status" value="1"/>
</dbReference>
<comment type="subunit">
    <text evidence="3 8">Homodecamer; pentamer of dimers.</text>
</comment>